<keyword evidence="4 12" id="KW-0812">Transmembrane</keyword>
<dbReference type="PROSITE" id="PS50199">
    <property type="entry name" value="ZF_RANBP2_2"/>
    <property type="match status" value="1"/>
</dbReference>
<dbReference type="InterPro" id="IPR001876">
    <property type="entry name" value="Znf_RanBP2"/>
</dbReference>
<dbReference type="SUPFAM" id="SSF90209">
    <property type="entry name" value="Ran binding protein zinc finger-like"/>
    <property type="match status" value="1"/>
</dbReference>
<name>A0A6I9QHI4_ELAGV</name>
<evidence type="ECO:0000256" key="1">
    <source>
        <dbReference type="ARBA" id="ARBA00004141"/>
    </source>
</evidence>
<proteinExistence type="inferred from homology"/>
<dbReference type="Gene3D" id="1.20.1540.10">
    <property type="entry name" value="Rhomboid-like"/>
    <property type="match status" value="1"/>
</dbReference>
<feature type="transmembrane region" description="Helical" evidence="12">
    <location>
        <begin position="188"/>
        <end position="219"/>
    </location>
</feature>
<sequence length="334" mass="37689">MDGYGRQRGGRVSRGLLPLLAMHVANEYFRLERKPPVTAGLLFANTLIYLRPGPLNRLLPTIDEVWFNPHLIIKYGDLKRFFLSAFYHMGESHLVYNMLSLLWKGIQLETSMGSIEFASMVAALLGLSQGITLLLAKSLLLFFDYRNAYYHQYAVGFSGVLFAMKVVLNAQSDDYAYVHGMIIPARHAAWAELILIQLFVPGVSFLGHLGGILAGLLYLRLRGSYSGPDPVTAMIRNVARIVSWPLRFVRGLFGFQRHRISGRGRIGRSPPRGAVSGVWRCPVCTYDNSASVDVCEMCNTIRRGNGFGLMRTPDRTSDLSVEELRRRRLERFDR</sequence>
<dbReference type="SUPFAM" id="SSF144091">
    <property type="entry name" value="Rhomboid-like"/>
    <property type="match status" value="1"/>
</dbReference>
<evidence type="ECO:0000313" key="15">
    <source>
        <dbReference type="RefSeq" id="XP_010909656.1"/>
    </source>
</evidence>
<comment type="similarity">
    <text evidence="2">Belongs to the peptidase S54 family.</text>
</comment>
<evidence type="ECO:0000256" key="6">
    <source>
        <dbReference type="ARBA" id="ARBA00022771"/>
    </source>
</evidence>
<organism evidence="14 15">
    <name type="scientific">Elaeis guineensis var. tenera</name>
    <name type="common">Oil palm</name>
    <dbReference type="NCBI Taxonomy" id="51953"/>
    <lineage>
        <taxon>Eukaryota</taxon>
        <taxon>Viridiplantae</taxon>
        <taxon>Streptophyta</taxon>
        <taxon>Embryophyta</taxon>
        <taxon>Tracheophyta</taxon>
        <taxon>Spermatophyta</taxon>
        <taxon>Magnoliopsida</taxon>
        <taxon>Liliopsida</taxon>
        <taxon>Arecaceae</taxon>
        <taxon>Arecoideae</taxon>
        <taxon>Cocoseae</taxon>
        <taxon>Elaeidinae</taxon>
        <taxon>Elaeis</taxon>
    </lineage>
</organism>
<dbReference type="RefSeq" id="XP_010909656.1">
    <property type="nucleotide sequence ID" value="XM_010911354.3"/>
</dbReference>
<dbReference type="AlphaFoldDB" id="A0A6I9QHI4"/>
<dbReference type="Proteomes" id="UP000504607">
    <property type="component" value="Chromosome 2"/>
</dbReference>
<evidence type="ECO:0000256" key="10">
    <source>
        <dbReference type="ARBA" id="ARBA00023136"/>
    </source>
</evidence>
<evidence type="ECO:0000256" key="8">
    <source>
        <dbReference type="ARBA" id="ARBA00022833"/>
    </source>
</evidence>
<evidence type="ECO:0000313" key="14">
    <source>
        <dbReference type="Proteomes" id="UP000504607"/>
    </source>
</evidence>
<comment type="subcellular location">
    <subcellularLocation>
        <location evidence="1">Membrane</location>
        <topology evidence="1">Multi-pass membrane protein</topology>
    </subcellularLocation>
</comment>
<protein>
    <submittedName>
        <fullName evidence="15">Rhomboid-like protein 14, mitochondrial isoform X1</fullName>
    </submittedName>
</protein>
<dbReference type="KEGG" id="egu:105035699"/>
<dbReference type="InParanoid" id="A0A6I9QHI4"/>
<evidence type="ECO:0000256" key="5">
    <source>
        <dbReference type="ARBA" id="ARBA00022723"/>
    </source>
</evidence>
<evidence type="ECO:0000256" key="12">
    <source>
        <dbReference type="SAM" id="Phobius"/>
    </source>
</evidence>
<dbReference type="Gene3D" id="4.10.1060.10">
    <property type="entry name" value="Zinc finger, RanBP2-type"/>
    <property type="match status" value="1"/>
</dbReference>
<dbReference type="InterPro" id="IPR036443">
    <property type="entry name" value="Znf_RanBP2_sf"/>
</dbReference>
<evidence type="ECO:0000256" key="3">
    <source>
        <dbReference type="ARBA" id="ARBA00022670"/>
    </source>
</evidence>
<evidence type="ECO:0000256" key="7">
    <source>
        <dbReference type="ARBA" id="ARBA00022801"/>
    </source>
</evidence>
<keyword evidence="9 12" id="KW-1133">Transmembrane helix</keyword>
<evidence type="ECO:0000256" key="4">
    <source>
        <dbReference type="ARBA" id="ARBA00022692"/>
    </source>
</evidence>
<keyword evidence="6 11" id="KW-0863">Zinc-finger</keyword>
<keyword evidence="14" id="KW-1185">Reference proteome</keyword>
<keyword evidence="3" id="KW-0645">Protease</keyword>
<dbReference type="GO" id="GO:0006508">
    <property type="term" value="P:proteolysis"/>
    <property type="evidence" value="ECO:0007669"/>
    <property type="project" value="UniProtKB-KW"/>
</dbReference>
<feature type="transmembrane region" description="Helical" evidence="12">
    <location>
        <begin position="115"/>
        <end position="136"/>
    </location>
</feature>
<evidence type="ECO:0000256" key="2">
    <source>
        <dbReference type="ARBA" id="ARBA00009045"/>
    </source>
</evidence>
<keyword evidence="8" id="KW-0862">Zinc</keyword>
<feature type="transmembrane region" description="Helical" evidence="12">
    <location>
        <begin position="148"/>
        <end position="168"/>
    </location>
</feature>
<dbReference type="GO" id="GO:0008270">
    <property type="term" value="F:zinc ion binding"/>
    <property type="evidence" value="ECO:0007669"/>
    <property type="project" value="UniProtKB-KW"/>
</dbReference>
<evidence type="ECO:0000259" key="13">
    <source>
        <dbReference type="PROSITE" id="PS50199"/>
    </source>
</evidence>
<keyword evidence="10 12" id="KW-0472">Membrane</keyword>
<feature type="domain" description="RanBP2-type" evidence="13">
    <location>
        <begin position="275"/>
        <end position="304"/>
    </location>
</feature>
<accession>A0A6I9QHI4</accession>
<evidence type="ECO:0000256" key="11">
    <source>
        <dbReference type="PROSITE-ProRule" id="PRU00322"/>
    </source>
</evidence>
<dbReference type="InterPro" id="IPR035952">
    <property type="entry name" value="Rhomboid-like_sf"/>
</dbReference>
<dbReference type="Pfam" id="PF01694">
    <property type="entry name" value="Rhomboid"/>
    <property type="match status" value="1"/>
</dbReference>
<dbReference type="FunFam" id="1.20.1540.10:FF:000026">
    <property type="entry name" value="Rhomboid-like protein 14, mitochondrial"/>
    <property type="match status" value="1"/>
</dbReference>
<dbReference type="FunCoup" id="A0A6I9QHI4">
    <property type="interactions" value="903"/>
</dbReference>
<keyword evidence="5" id="KW-0479">Metal-binding</keyword>
<dbReference type="OrthoDB" id="10257275at2759"/>
<keyword evidence="7" id="KW-0378">Hydrolase</keyword>
<dbReference type="GO" id="GO:0016020">
    <property type="term" value="C:membrane"/>
    <property type="evidence" value="ECO:0007669"/>
    <property type="project" value="UniProtKB-SubCell"/>
</dbReference>
<dbReference type="SMART" id="SM00547">
    <property type="entry name" value="ZnF_RBZ"/>
    <property type="match status" value="1"/>
</dbReference>
<dbReference type="PANTHER" id="PTHR43066">
    <property type="entry name" value="RHOMBOID-RELATED PROTEIN"/>
    <property type="match status" value="1"/>
</dbReference>
<dbReference type="InterPro" id="IPR022764">
    <property type="entry name" value="Peptidase_S54_rhomboid_dom"/>
</dbReference>
<dbReference type="GO" id="GO:0004252">
    <property type="term" value="F:serine-type endopeptidase activity"/>
    <property type="evidence" value="ECO:0007669"/>
    <property type="project" value="InterPro"/>
</dbReference>
<dbReference type="PANTHER" id="PTHR43066:SF1">
    <property type="entry name" value="RHOMBOID PROTEIN 2"/>
    <property type="match status" value="1"/>
</dbReference>
<gene>
    <name evidence="15" type="primary">LOC105035699</name>
</gene>
<dbReference type="GeneID" id="105035699"/>
<dbReference type="PROSITE" id="PS01358">
    <property type="entry name" value="ZF_RANBP2_1"/>
    <property type="match status" value="1"/>
</dbReference>
<reference evidence="15" key="1">
    <citation type="submission" date="2025-08" db="UniProtKB">
        <authorList>
            <consortium name="RefSeq"/>
        </authorList>
    </citation>
    <scope>IDENTIFICATION</scope>
</reference>
<evidence type="ECO:0000256" key="9">
    <source>
        <dbReference type="ARBA" id="ARBA00022989"/>
    </source>
</evidence>